<dbReference type="RefSeq" id="WP_079732048.1">
    <property type="nucleotide sequence ID" value="NZ_FVZE01000019.1"/>
</dbReference>
<keyword evidence="1" id="KW-0472">Membrane</keyword>
<proteinExistence type="predicted"/>
<dbReference type="AlphaFoldDB" id="A0A1U6IWJ9"/>
<evidence type="ECO:0000256" key="1">
    <source>
        <dbReference type="SAM" id="Phobius"/>
    </source>
</evidence>
<keyword evidence="4" id="KW-1185">Reference proteome</keyword>
<feature type="domain" description="TadE-like" evidence="2">
    <location>
        <begin position="13"/>
        <end position="55"/>
    </location>
</feature>
<keyword evidence="1" id="KW-0812">Transmembrane</keyword>
<sequence length="137" mass="14440">MRLLSRIGRNARGATIVEFALVAPIFVILLFGIIEGSRAFWVKQTLERVAHATARCMSVDSACATAAAQKQYAIDRARALGVGVELADVAITGGTTCKGNANSNSVTITRPFETVLGDMVAIVPKELTGSGCFPILT</sequence>
<dbReference type="InterPro" id="IPR012495">
    <property type="entry name" value="TadE-like_dom"/>
</dbReference>
<keyword evidence="1" id="KW-1133">Transmembrane helix</keyword>
<dbReference type="EMBL" id="FVZE01000019">
    <property type="protein sequence ID" value="SLK12384.1"/>
    <property type="molecule type" value="Genomic_DNA"/>
</dbReference>
<gene>
    <name evidence="3" type="ORF">SAMN06295987_1193</name>
</gene>
<name>A0A1U6IWJ9_9SPHN</name>
<evidence type="ECO:0000259" key="2">
    <source>
        <dbReference type="Pfam" id="PF07811"/>
    </source>
</evidence>
<dbReference type="Proteomes" id="UP000190989">
    <property type="component" value="Unassembled WGS sequence"/>
</dbReference>
<evidence type="ECO:0000313" key="3">
    <source>
        <dbReference type="EMBL" id="SLK12384.1"/>
    </source>
</evidence>
<evidence type="ECO:0000313" key="4">
    <source>
        <dbReference type="Proteomes" id="UP000190989"/>
    </source>
</evidence>
<organism evidence="3 4">
    <name type="scientific">Novosphingobium mathurense</name>
    <dbReference type="NCBI Taxonomy" id="428990"/>
    <lineage>
        <taxon>Bacteria</taxon>
        <taxon>Pseudomonadati</taxon>
        <taxon>Pseudomonadota</taxon>
        <taxon>Alphaproteobacteria</taxon>
        <taxon>Sphingomonadales</taxon>
        <taxon>Sphingomonadaceae</taxon>
        <taxon>Novosphingobium</taxon>
    </lineage>
</organism>
<dbReference type="STRING" id="428990.SAMN06295987_1193"/>
<dbReference type="Pfam" id="PF07811">
    <property type="entry name" value="TadE"/>
    <property type="match status" value="1"/>
</dbReference>
<feature type="transmembrane region" description="Helical" evidence="1">
    <location>
        <begin position="12"/>
        <end position="34"/>
    </location>
</feature>
<protein>
    <submittedName>
        <fullName evidence="3">TadE-like protein</fullName>
    </submittedName>
</protein>
<reference evidence="4" key="1">
    <citation type="submission" date="2017-02" db="EMBL/GenBank/DDBJ databases">
        <authorList>
            <person name="Varghese N."/>
            <person name="Submissions S."/>
        </authorList>
    </citation>
    <scope>NUCLEOTIDE SEQUENCE [LARGE SCALE GENOMIC DNA]</scope>
    <source>
        <strain evidence="4">SM117</strain>
    </source>
</reference>
<accession>A0A1U6IWJ9</accession>